<evidence type="ECO:0000313" key="11">
    <source>
        <dbReference type="Proteomes" id="UP000029499"/>
    </source>
</evidence>
<dbReference type="HAMAP" id="MF_00265">
    <property type="entry name" value="VapC_Nob1"/>
    <property type="match status" value="1"/>
</dbReference>
<dbReference type="PANTHER" id="PTHR33653">
    <property type="entry name" value="RIBONUCLEASE VAPC2"/>
    <property type="match status" value="1"/>
</dbReference>
<dbReference type="InterPro" id="IPR022907">
    <property type="entry name" value="VapC_family"/>
</dbReference>
<dbReference type="PANTHER" id="PTHR33653:SF1">
    <property type="entry name" value="RIBONUCLEASE VAPC2"/>
    <property type="match status" value="1"/>
</dbReference>
<dbReference type="GO" id="GO:0016787">
    <property type="term" value="F:hydrolase activity"/>
    <property type="evidence" value="ECO:0007669"/>
    <property type="project" value="UniProtKB-KW"/>
</dbReference>
<dbReference type="SUPFAM" id="SSF88723">
    <property type="entry name" value="PIN domain-like"/>
    <property type="match status" value="1"/>
</dbReference>
<protein>
    <recommendedName>
        <fullName evidence="8">Ribonuclease VapC</fullName>
        <shortName evidence="8">RNase VapC</shortName>
        <ecNumber evidence="8">3.1.-.-</ecNumber>
    </recommendedName>
    <alternativeName>
        <fullName evidence="8">Toxin VapC</fullName>
    </alternativeName>
</protein>
<dbReference type="STRING" id="216142.LT40_20580"/>
<keyword evidence="11" id="KW-1185">Reference proteome</keyword>
<accession>A0A089YT83</accession>
<evidence type="ECO:0000256" key="5">
    <source>
        <dbReference type="ARBA" id="ARBA00022801"/>
    </source>
</evidence>
<dbReference type="InterPro" id="IPR002716">
    <property type="entry name" value="PIN_dom"/>
</dbReference>
<dbReference type="GO" id="GO:0000287">
    <property type="term" value="F:magnesium ion binding"/>
    <property type="evidence" value="ECO:0007669"/>
    <property type="project" value="UniProtKB-UniRule"/>
</dbReference>
<feature type="domain" description="PIN" evidence="9">
    <location>
        <begin position="2"/>
        <end position="128"/>
    </location>
</feature>
<dbReference type="KEGG" id="prh:LT40_20580"/>
<keyword evidence="8" id="KW-0800">Toxin</keyword>
<evidence type="ECO:0000256" key="7">
    <source>
        <dbReference type="ARBA" id="ARBA00038093"/>
    </source>
</evidence>
<dbReference type="GO" id="GO:0004540">
    <property type="term" value="F:RNA nuclease activity"/>
    <property type="evidence" value="ECO:0007669"/>
    <property type="project" value="InterPro"/>
</dbReference>
<organism evidence="10 11">
    <name type="scientific">Pseudomonas rhizosphaerae</name>
    <dbReference type="NCBI Taxonomy" id="216142"/>
    <lineage>
        <taxon>Bacteria</taxon>
        <taxon>Pseudomonadati</taxon>
        <taxon>Pseudomonadota</taxon>
        <taxon>Gammaproteobacteria</taxon>
        <taxon>Pseudomonadales</taxon>
        <taxon>Pseudomonadaceae</taxon>
        <taxon>Pseudomonas</taxon>
    </lineage>
</organism>
<sequence>MILLDTNVISEPLRHSPEACVIRWIDEQALETLYLSAMTVAELRAGIALMPVGRRRSTLHESLEKQVLPMFVGRVLAFDLACTQAYAEVLSKARKSGSGIEAADACIAAVALANGFIVATRDTHPFRAAGLTVIDPWEL</sequence>
<keyword evidence="4 8" id="KW-0479">Metal-binding</keyword>
<evidence type="ECO:0000256" key="1">
    <source>
        <dbReference type="ARBA" id="ARBA00001946"/>
    </source>
</evidence>
<keyword evidence="2 8" id="KW-1277">Toxin-antitoxin system</keyword>
<dbReference type="CDD" id="cd18731">
    <property type="entry name" value="PIN_NgFitB-like"/>
    <property type="match status" value="1"/>
</dbReference>
<dbReference type="HOGENOM" id="CLU_118482_8_2_6"/>
<comment type="cofactor">
    <cofactor evidence="1 8">
        <name>Mg(2+)</name>
        <dbReference type="ChEBI" id="CHEBI:18420"/>
    </cofactor>
</comment>
<evidence type="ECO:0000256" key="8">
    <source>
        <dbReference type="HAMAP-Rule" id="MF_00265"/>
    </source>
</evidence>
<dbReference type="Gene3D" id="3.40.50.1010">
    <property type="entry name" value="5'-nuclease"/>
    <property type="match status" value="1"/>
</dbReference>
<evidence type="ECO:0000256" key="6">
    <source>
        <dbReference type="ARBA" id="ARBA00022842"/>
    </source>
</evidence>
<dbReference type="GO" id="GO:0090729">
    <property type="term" value="F:toxin activity"/>
    <property type="evidence" value="ECO:0007669"/>
    <property type="project" value="UniProtKB-KW"/>
</dbReference>
<keyword evidence="6 8" id="KW-0460">Magnesium</keyword>
<dbReference type="InterPro" id="IPR050556">
    <property type="entry name" value="Type_II_TA_system_RNase"/>
</dbReference>
<gene>
    <name evidence="8" type="primary">vapC</name>
    <name evidence="10" type="ORF">LT40_20580</name>
</gene>
<feature type="binding site" evidence="8">
    <location>
        <position position="5"/>
    </location>
    <ligand>
        <name>Mg(2+)</name>
        <dbReference type="ChEBI" id="CHEBI:18420"/>
    </ligand>
</feature>
<comment type="similarity">
    <text evidence="7 8">Belongs to the PINc/VapC protein family.</text>
</comment>
<evidence type="ECO:0000259" key="9">
    <source>
        <dbReference type="Pfam" id="PF01850"/>
    </source>
</evidence>
<dbReference type="InterPro" id="IPR029060">
    <property type="entry name" value="PIN-like_dom_sf"/>
</dbReference>
<evidence type="ECO:0000256" key="4">
    <source>
        <dbReference type="ARBA" id="ARBA00022723"/>
    </source>
</evidence>
<dbReference type="eggNOG" id="COG1487">
    <property type="taxonomic scope" value="Bacteria"/>
</dbReference>
<dbReference type="Pfam" id="PF01850">
    <property type="entry name" value="PIN"/>
    <property type="match status" value="1"/>
</dbReference>
<dbReference type="AlphaFoldDB" id="A0A089YT83"/>
<evidence type="ECO:0000256" key="2">
    <source>
        <dbReference type="ARBA" id="ARBA00022649"/>
    </source>
</evidence>
<dbReference type="EC" id="3.1.-.-" evidence="8"/>
<feature type="binding site" evidence="8">
    <location>
        <position position="104"/>
    </location>
    <ligand>
        <name>Mg(2+)</name>
        <dbReference type="ChEBI" id="CHEBI:18420"/>
    </ligand>
</feature>
<dbReference type="EMBL" id="CP009533">
    <property type="protein sequence ID" value="AIS19653.1"/>
    <property type="molecule type" value="Genomic_DNA"/>
</dbReference>
<reference evidence="10 11" key="1">
    <citation type="journal article" date="2015" name="J. Biotechnol.">
        <title>Complete genome sequence of Pseudomonas rhizosphaerae IH5T (=DSM 16299T), a phosphate-solubilizing rhizobacterium for bacterial biofertilizer.</title>
        <authorList>
            <person name="Kwak Y."/>
            <person name="Jung B.K."/>
            <person name="Shin J.H."/>
        </authorList>
    </citation>
    <scope>NUCLEOTIDE SEQUENCE [LARGE SCALE GENOMIC DNA]</scope>
    <source>
        <strain evidence="10">DSM 16299</strain>
    </source>
</reference>
<dbReference type="Proteomes" id="UP000029499">
    <property type="component" value="Chromosome"/>
</dbReference>
<keyword evidence="5 8" id="KW-0378">Hydrolase</keyword>
<dbReference type="OrthoDB" id="9804823at2"/>
<comment type="function">
    <text evidence="8">Toxic component of a toxin-antitoxin (TA) system. An RNase.</text>
</comment>
<evidence type="ECO:0000256" key="3">
    <source>
        <dbReference type="ARBA" id="ARBA00022722"/>
    </source>
</evidence>
<dbReference type="RefSeq" id="WP_043193001.1">
    <property type="nucleotide sequence ID" value="NZ_CP009533.1"/>
</dbReference>
<name>A0A089YT83_9PSED</name>
<evidence type="ECO:0000313" key="10">
    <source>
        <dbReference type="EMBL" id="AIS19653.1"/>
    </source>
</evidence>
<proteinExistence type="inferred from homology"/>
<keyword evidence="3 8" id="KW-0540">Nuclease</keyword>